<dbReference type="EMBL" id="ASHM01106257">
    <property type="protein sequence ID" value="PNX68703.1"/>
    <property type="molecule type" value="Genomic_DNA"/>
</dbReference>
<reference evidence="2 3" key="1">
    <citation type="journal article" date="2014" name="Am. J. Bot.">
        <title>Genome assembly and annotation for red clover (Trifolium pratense; Fabaceae).</title>
        <authorList>
            <person name="Istvanek J."/>
            <person name="Jaros M."/>
            <person name="Krenek A."/>
            <person name="Repkova J."/>
        </authorList>
    </citation>
    <scope>NUCLEOTIDE SEQUENCE [LARGE SCALE GENOMIC DNA]</scope>
    <source>
        <strain evidence="3">cv. Tatra</strain>
        <tissue evidence="2">Young leaves</tissue>
    </source>
</reference>
<dbReference type="Pfam" id="PF03108">
    <property type="entry name" value="DBD_Tnp_Mut"/>
    <property type="match status" value="1"/>
</dbReference>
<name>A0A2K3KR18_TRIPR</name>
<dbReference type="AlphaFoldDB" id="A0A2K3KR18"/>
<proteinExistence type="predicted"/>
<comment type="caution">
    <text evidence="2">The sequence shown here is derived from an EMBL/GenBank/DDBJ whole genome shotgun (WGS) entry which is preliminary data.</text>
</comment>
<protein>
    <recommendedName>
        <fullName evidence="1">Transposase MuDR plant domain-containing protein</fullName>
    </recommendedName>
</protein>
<accession>A0A2K3KR18</accession>
<sequence>MVVRHDSFSAPPIPLGVVTLSLVKSCRRALRDIAIALHFEMQTIKSDKTRFTAKCASEGCPWRIHAAKLPGVPTFTIGTIHGSHTCGGISHLGHQQASVQIHNCEEDFLLELG</sequence>
<organism evidence="2 3">
    <name type="scientific">Trifolium pratense</name>
    <name type="common">Red clover</name>
    <dbReference type="NCBI Taxonomy" id="57577"/>
    <lineage>
        <taxon>Eukaryota</taxon>
        <taxon>Viridiplantae</taxon>
        <taxon>Streptophyta</taxon>
        <taxon>Embryophyta</taxon>
        <taxon>Tracheophyta</taxon>
        <taxon>Spermatophyta</taxon>
        <taxon>Magnoliopsida</taxon>
        <taxon>eudicotyledons</taxon>
        <taxon>Gunneridae</taxon>
        <taxon>Pentapetalae</taxon>
        <taxon>rosids</taxon>
        <taxon>fabids</taxon>
        <taxon>Fabales</taxon>
        <taxon>Fabaceae</taxon>
        <taxon>Papilionoideae</taxon>
        <taxon>50 kb inversion clade</taxon>
        <taxon>NPAAA clade</taxon>
        <taxon>Hologalegina</taxon>
        <taxon>IRL clade</taxon>
        <taxon>Trifolieae</taxon>
        <taxon>Trifolium</taxon>
    </lineage>
</organism>
<reference evidence="2 3" key="2">
    <citation type="journal article" date="2017" name="Front. Plant Sci.">
        <title>Gene Classification and Mining of Molecular Markers Useful in Red Clover (Trifolium pratense) Breeding.</title>
        <authorList>
            <person name="Istvanek J."/>
            <person name="Dluhosova J."/>
            <person name="Dluhos P."/>
            <person name="Patkova L."/>
            <person name="Nedelnik J."/>
            <person name="Repkova J."/>
        </authorList>
    </citation>
    <scope>NUCLEOTIDE SEQUENCE [LARGE SCALE GENOMIC DNA]</scope>
    <source>
        <strain evidence="3">cv. Tatra</strain>
        <tissue evidence="2">Young leaves</tissue>
    </source>
</reference>
<dbReference type="ExpressionAtlas" id="A0A2K3KR18">
    <property type="expression patterns" value="baseline"/>
</dbReference>
<gene>
    <name evidence="2" type="ORF">L195_g056314</name>
</gene>
<evidence type="ECO:0000313" key="3">
    <source>
        <dbReference type="Proteomes" id="UP000236291"/>
    </source>
</evidence>
<evidence type="ECO:0000313" key="2">
    <source>
        <dbReference type="EMBL" id="PNX68703.1"/>
    </source>
</evidence>
<evidence type="ECO:0000259" key="1">
    <source>
        <dbReference type="Pfam" id="PF03108"/>
    </source>
</evidence>
<dbReference type="InterPro" id="IPR004332">
    <property type="entry name" value="Transposase_MuDR"/>
</dbReference>
<dbReference type="Proteomes" id="UP000236291">
    <property type="component" value="Unassembled WGS sequence"/>
</dbReference>
<feature type="domain" description="Transposase MuDR plant" evidence="1">
    <location>
        <begin position="23"/>
        <end position="77"/>
    </location>
</feature>